<evidence type="ECO:0000256" key="1">
    <source>
        <dbReference type="SAM" id="Phobius"/>
    </source>
</evidence>
<dbReference type="Proteomes" id="UP000321436">
    <property type="component" value="Unassembled WGS sequence"/>
</dbReference>
<keyword evidence="1" id="KW-0812">Transmembrane</keyword>
<name>A0A512RFM9_9BACT</name>
<dbReference type="AlphaFoldDB" id="A0A512RFM9"/>
<protein>
    <submittedName>
        <fullName evidence="2">Transposase</fullName>
    </submittedName>
</protein>
<organism evidence="2 3">
    <name type="scientific">Chitinophaga cymbidii</name>
    <dbReference type="NCBI Taxonomy" id="1096750"/>
    <lineage>
        <taxon>Bacteria</taxon>
        <taxon>Pseudomonadati</taxon>
        <taxon>Bacteroidota</taxon>
        <taxon>Chitinophagia</taxon>
        <taxon>Chitinophagales</taxon>
        <taxon>Chitinophagaceae</taxon>
        <taxon>Chitinophaga</taxon>
    </lineage>
</organism>
<feature type="transmembrane region" description="Helical" evidence="1">
    <location>
        <begin position="24"/>
        <end position="44"/>
    </location>
</feature>
<dbReference type="InterPro" id="IPR025407">
    <property type="entry name" value="DUF4133"/>
</dbReference>
<dbReference type="EMBL" id="BKAU01000001">
    <property type="protein sequence ID" value="GEP94502.1"/>
    <property type="molecule type" value="Genomic_DNA"/>
</dbReference>
<feature type="transmembrane region" description="Helical" evidence="1">
    <location>
        <begin position="50"/>
        <end position="67"/>
    </location>
</feature>
<proteinExistence type="predicted"/>
<reference evidence="2 3" key="1">
    <citation type="submission" date="2019-07" db="EMBL/GenBank/DDBJ databases">
        <title>Whole genome shotgun sequence of Chitinophaga cymbidii NBRC 109752.</title>
        <authorList>
            <person name="Hosoyama A."/>
            <person name="Uohara A."/>
            <person name="Ohji S."/>
            <person name="Ichikawa N."/>
        </authorList>
    </citation>
    <scope>NUCLEOTIDE SEQUENCE [LARGE SCALE GENOMIC DNA]</scope>
    <source>
        <strain evidence="2 3">NBRC 109752</strain>
    </source>
</reference>
<keyword evidence="3" id="KW-1185">Reference proteome</keyword>
<gene>
    <name evidence="2" type="ORF">CCY01nite_07620</name>
</gene>
<evidence type="ECO:0000313" key="2">
    <source>
        <dbReference type="EMBL" id="GEP94502.1"/>
    </source>
</evidence>
<keyword evidence="1" id="KW-1133">Transmembrane helix</keyword>
<keyword evidence="1" id="KW-0472">Membrane</keyword>
<comment type="caution">
    <text evidence="2">The sequence shown here is derived from an EMBL/GenBank/DDBJ whole genome shotgun (WGS) entry which is preliminary data.</text>
</comment>
<evidence type="ECO:0000313" key="3">
    <source>
        <dbReference type="Proteomes" id="UP000321436"/>
    </source>
</evidence>
<sequence>MSTVYSINKGISRSIEFKGIKAQYIIYLAIGLVALLLLFAVLYITGLHTYLCMGIVIPTGAVLYTGIQRFSKKFGEHGLIKHTSRKRLPAYISASTTRCFTHLSERDYEEEKKTGRRSAAIQN</sequence>
<dbReference type="RefSeq" id="WP_146857967.1">
    <property type="nucleotide sequence ID" value="NZ_BKAU01000001.1"/>
</dbReference>
<accession>A0A512RFM9</accession>
<dbReference type="Pfam" id="PF13571">
    <property type="entry name" value="DUF4133"/>
    <property type="match status" value="1"/>
</dbReference>
<dbReference type="OrthoDB" id="1273979at2"/>